<dbReference type="Proteomes" id="UP000644756">
    <property type="component" value="Unassembled WGS sequence"/>
</dbReference>
<reference evidence="1" key="2">
    <citation type="submission" date="2020-09" db="EMBL/GenBank/DDBJ databases">
        <authorList>
            <person name="Sun Q."/>
            <person name="Zhou Y."/>
        </authorList>
    </citation>
    <scope>NUCLEOTIDE SEQUENCE</scope>
    <source>
        <strain evidence="1">CGMCC 1.12987</strain>
    </source>
</reference>
<gene>
    <name evidence="1" type="ORF">GCM10010916_38350</name>
</gene>
<reference evidence="1" key="1">
    <citation type="journal article" date="2014" name="Int. J. Syst. Evol. Microbiol.">
        <title>Complete genome sequence of Corynebacterium casei LMG S-19264T (=DSM 44701T), isolated from a smear-ripened cheese.</title>
        <authorList>
            <consortium name="US DOE Joint Genome Institute (JGI-PGF)"/>
            <person name="Walter F."/>
            <person name="Albersmeier A."/>
            <person name="Kalinowski J."/>
            <person name="Ruckert C."/>
        </authorList>
    </citation>
    <scope>NUCLEOTIDE SEQUENCE</scope>
    <source>
        <strain evidence="1">CGMCC 1.12987</strain>
    </source>
</reference>
<dbReference type="EMBL" id="BMGR01000014">
    <property type="protein sequence ID" value="GGG17872.1"/>
    <property type="molecule type" value="Genomic_DNA"/>
</dbReference>
<accession>A0A917G1S5</accession>
<dbReference type="AlphaFoldDB" id="A0A917G1S5"/>
<name>A0A917G1S5_9BACL</name>
<sequence length="72" mass="8531">MRFYSKEKLNALQAYLKLESDREMRVWSDNSITLSDDEKMEYYVTKGTRKYEERVGRKNGFNISRTRGLVAG</sequence>
<evidence type="ECO:0000313" key="1">
    <source>
        <dbReference type="EMBL" id="GGG17872.1"/>
    </source>
</evidence>
<comment type="caution">
    <text evidence="1">The sequence shown here is derived from an EMBL/GenBank/DDBJ whole genome shotgun (WGS) entry which is preliminary data.</text>
</comment>
<dbReference type="RefSeq" id="WP_188532685.1">
    <property type="nucleotide sequence ID" value="NZ_BMGR01000014.1"/>
</dbReference>
<keyword evidence="2" id="KW-1185">Reference proteome</keyword>
<protein>
    <submittedName>
        <fullName evidence="1">Uncharacterized protein</fullName>
    </submittedName>
</protein>
<proteinExistence type="predicted"/>
<evidence type="ECO:0000313" key="2">
    <source>
        <dbReference type="Proteomes" id="UP000644756"/>
    </source>
</evidence>
<organism evidence="1 2">
    <name type="scientific">Paenibacillus abyssi</name>
    <dbReference type="NCBI Taxonomy" id="1340531"/>
    <lineage>
        <taxon>Bacteria</taxon>
        <taxon>Bacillati</taxon>
        <taxon>Bacillota</taxon>
        <taxon>Bacilli</taxon>
        <taxon>Bacillales</taxon>
        <taxon>Paenibacillaceae</taxon>
        <taxon>Paenibacillus</taxon>
    </lineage>
</organism>